<dbReference type="PANTHER" id="PTHR43471">
    <property type="entry name" value="ABC TRANSPORTER PERMEASE"/>
    <property type="match status" value="1"/>
</dbReference>
<dbReference type="EMBL" id="ASWA01000002">
    <property type="protein sequence ID" value="EOT68857.1"/>
    <property type="molecule type" value="Genomic_DNA"/>
</dbReference>
<evidence type="ECO:0000313" key="5">
    <source>
        <dbReference type="Proteomes" id="UP000014148"/>
    </source>
</evidence>
<feature type="transmembrane region" description="Helical" evidence="1">
    <location>
        <begin position="21"/>
        <end position="39"/>
    </location>
</feature>
<keyword evidence="1" id="KW-0812">Transmembrane</keyword>
<feature type="transmembrane region" description="Helical" evidence="1">
    <location>
        <begin position="74"/>
        <end position="92"/>
    </location>
</feature>
<keyword evidence="1" id="KW-0472">Membrane</keyword>
<evidence type="ECO:0000256" key="1">
    <source>
        <dbReference type="SAM" id="Phobius"/>
    </source>
</evidence>
<dbReference type="eggNOG" id="COG1277">
    <property type="taxonomic scope" value="Bacteria"/>
</dbReference>
<dbReference type="STRING" id="71451.RV07_GL002783"/>
<accession>R2RZB0</accession>
<evidence type="ECO:0000313" key="4">
    <source>
        <dbReference type="Proteomes" id="UP000013783"/>
    </source>
</evidence>
<dbReference type="EMBL" id="AJAK01000006">
    <property type="protein sequence ID" value="EOH81274.1"/>
    <property type="molecule type" value="Genomic_DNA"/>
</dbReference>
<dbReference type="Pfam" id="PF12679">
    <property type="entry name" value="ABC2_membrane_2"/>
    <property type="match status" value="1"/>
</dbReference>
<dbReference type="GeneID" id="79785365"/>
<keyword evidence="1" id="KW-1133">Transmembrane helix</keyword>
<sequence length="254" mass="29102">MKNLYFFTKKELFEAWRTSRVMILIIIFLIFGLMNPLLAKLTPEIVKMTIGEALAKTIPEPTSLDSWTQFYKNLTQMGLIVLALMFSGVVSNEISKGTLINLVTKGLRRWTVIAGKMLSLVLQWTMCLFLTFSVTWVYTVYYFPDHKSPHLFQAVLPMWIFGILLLGLVIFSSTIARNNYEGLLLTGGVIILFVLANLYDKAKYYNPISLVTQNMRFLQKGSVLQDYFPAIIISTVLFILFIVLSILVFNRKKL</sequence>
<dbReference type="RefSeq" id="WP_010739278.1">
    <property type="nucleotide sequence ID" value="NZ_KB946249.1"/>
</dbReference>
<feature type="transmembrane region" description="Helical" evidence="1">
    <location>
        <begin position="227"/>
        <end position="249"/>
    </location>
</feature>
<reference evidence="2 4" key="1">
    <citation type="submission" date="2013-02" db="EMBL/GenBank/DDBJ databases">
        <title>The Genome Sequence of Enterococcus malodoratus ATCC_43197.</title>
        <authorList>
            <consortium name="The Broad Institute Genome Sequencing Platform"/>
            <consortium name="The Broad Institute Genome Sequencing Center for Infectious Disease"/>
            <person name="Earl A.M."/>
            <person name="Gilmore M.S."/>
            <person name="Lebreton F."/>
            <person name="Walker B."/>
            <person name="Young S.K."/>
            <person name="Zeng Q."/>
            <person name="Gargeya S."/>
            <person name="Fitzgerald M."/>
            <person name="Haas B."/>
            <person name="Abouelleil A."/>
            <person name="Alvarado L."/>
            <person name="Arachchi H.M."/>
            <person name="Berlin A.M."/>
            <person name="Chapman S.B."/>
            <person name="Dewar J."/>
            <person name="Goldberg J."/>
            <person name="Griggs A."/>
            <person name="Gujja S."/>
            <person name="Hansen M."/>
            <person name="Howarth C."/>
            <person name="Imamovic A."/>
            <person name="Larimer J."/>
            <person name="McCowan C."/>
            <person name="Murphy C."/>
            <person name="Neiman D."/>
            <person name="Pearson M."/>
            <person name="Priest M."/>
            <person name="Roberts A."/>
            <person name="Saif S."/>
            <person name="Shea T."/>
            <person name="Sisk P."/>
            <person name="Sykes S."/>
            <person name="Wortman J."/>
            <person name="Nusbaum C."/>
            <person name="Birren B."/>
        </authorList>
    </citation>
    <scope>NUCLEOTIDE SEQUENCE [LARGE SCALE GENOMIC DNA]</scope>
    <source>
        <strain evidence="2 4">ATCC 43197</strain>
    </source>
</reference>
<organism evidence="2 4">
    <name type="scientific">Enterococcus malodoratus ATCC 43197</name>
    <dbReference type="NCBI Taxonomy" id="1158601"/>
    <lineage>
        <taxon>Bacteria</taxon>
        <taxon>Bacillati</taxon>
        <taxon>Bacillota</taxon>
        <taxon>Bacilli</taxon>
        <taxon>Lactobacillales</taxon>
        <taxon>Enterococcaceae</taxon>
        <taxon>Enterococcus</taxon>
    </lineage>
</organism>
<protein>
    <recommendedName>
        <fullName evidence="6">ABC transporter permease</fullName>
    </recommendedName>
</protein>
<dbReference type="GO" id="GO:0140359">
    <property type="term" value="F:ABC-type transporter activity"/>
    <property type="evidence" value="ECO:0007669"/>
    <property type="project" value="InterPro"/>
</dbReference>
<feature type="transmembrane region" description="Helical" evidence="1">
    <location>
        <begin position="183"/>
        <end position="199"/>
    </location>
</feature>
<evidence type="ECO:0000313" key="2">
    <source>
        <dbReference type="EMBL" id="EOH81274.1"/>
    </source>
</evidence>
<comment type="caution">
    <text evidence="2">The sequence shown here is derived from an EMBL/GenBank/DDBJ whole genome shotgun (WGS) entry which is preliminary data.</text>
</comment>
<keyword evidence="5" id="KW-1185">Reference proteome</keyword>
<gene>
    <name evidence="3" type="ORF">I585_00316</name>
    <name evidence="2" type="ORF">UAI_00384</name>
</gene>
<dbReference type="Proteomes" id="UP000014148">
    <property type="component" value="Unassembled WGS sequence"/>
</dbReference>
<dbReference type="AlphaFoldDB" id="R2RZB0"/>
<name>R2RZB0_9ENTE</name>
<feature type="transmembrane region" description="Helical" evidence="1">
    <location>
        <begin position="150"/>
        <end position="171"/>
    </location>
</feature>
<dbReference type="PATRIC" id="fig|1158601.3.peg.367"/>
<dbReference type="GO" id="GO:0005886">
    <property type="term" value="C:plasma membrane"/>
    <property type="evidence" value="ECO:0007669"/>
    <property type="project" value="UniProtKB-SubCell"/>
</dbReference>
<evidence type="ECO:0000313" key="3">
    <source>
        <dbReference type="EMBL" id="EOT68857.1"/>
    </source>
</evidence>
<reference evidence="3 5" key="2">
    <citation type="submission" date="2013-03" db="EMBL/GenBank/DDBJ databases">
        <title>The Genome Sequence of Enterococcus malodoratus ATCC_43197 (PacBio/Illumina hybrid assembly).</title>
        <authorList>
            <consortium name="The Broad Institute Genomics Platform"/>
            <consortium name="The Broad Institute Genome Sequencing Center for Infectious Disease"/>
            <person name="Earl A."/>
            <person name="Russ C."/>
            <person name="Gilmore M."/>
            <person name="Surin D."/>
            <person name="Walker B."/>
            <person name="Young S."/>
            <person name="Zeng Q."/>
            <person name="Gargeya S."/>
            <person name="Fitzgerald M."/>
            <person name="Haas B."/>
            <person name="Abouelleil A."/>
            <person name="Allen A.W."/>
            <person name="Alvarado L."/>
            <person name="Arachchi H.M."/>
            <person name="Berlin A.M."/>
            <person name="Chapman S.B."/>
            <person name="Gainer-Dewar J."/>
            <person name="Goldberg J."/>
            <person name="Griggs A."/>
            <person name="Gujja S."/>
            <person name="Hansen M."/>
            <person name="Howarth C."/>
            <person name="Imamovic A."/>
            <person name="Ireland A."/>
            <person name="Larimer J."/>
            <person name="McCowan C."/>
            <person name="Murphy C."/>
            <person name="Pearson M."/>
            <person name="Poon T.W."/>
            <person name="Priest M."/>
            <person name="Roberts A."/>
            <person name="Saif S."/>
            <person name="Shea T."/>
            <person name="Sisk P."/>
            <person name="Sykes S."/>
            <person name="Wortman J."/>
            <person name="Nusbaum C."/>
            <person name="Birren B."/>
        </authorList>
    </citation>
    <scope>NUCLEOTIDE SEQUENCE [LARGE SCALE GENOMIC DNA]</scope>
    <source>
        <strain evidence="3 5">ATCC 43197</strain>
    </source>
</reference>
<proteinExistence type="predicted"/>
<feature type="transmembrane region" description="Helical" evidence="1">
    <location>
        <begin position="113"/>
        <end position="138"/>
    </location>
</feature>
<evidence type="ECO:0008006" key="6">
    <source>
        <dbReference type="Google" id="ProtNLM"/>
    </source>
</evidence>
<dbReference type="Proteomes" id="UP000013783">
    <property type="component" value="Unassembled WGS sequence"/>
</dbReference>
<dbReference type="OrthoDB" id="4187110at2"/>